<accession>A0AAW6DK71</accession>
<sequence length="40" mass="4573">MVAAFYMDKSVVDLFEKRTIMILLQMRNLQLGVASEISIP</sequence>
<evidence type="ECO:0000313" key="2">
    <source>
        <dbReference type="Proteomes" id="UP001212160"/>
    </source>
</evidence>
<dbReference type="RefSeq" id="WP_272107894.1">
    <property type="nucleotide sequence ID" value="NZ_DAWDPA010000021.1"/>
</dbReference>
<evidence type="ECO:0000313" key="1">
    <source>
        <dbReference type="EMBL" id="MDB8686979.1"/>
    </source>
</evidence>
<dbReference type="Proteomes" id="UP001212160">
    <property type="component" value="Unassembled WGS sequence"/>
</dbReference>
<name>A0AAW6DK71_MEDGN</name>
<dbReference type="EMBL" id="JAQMLA010000025">
    <property type="protein sequence ID" value="MDB8686979.1"/>
    <property type="molecule type" value="Genomic_DNA"/>
</dbReference>
<protein>
    <submittedName>
        <fullName evidence="1">Uncharacterized protein</fullName>
    </submittedName>
</protein>
<organism evidence="1 2">
    <name type="scientific">Mediterraneibacter gnavus</name>
    <name type="common">Ruminococcus gnavus</name>
    <dbReference type="NCBI Taxonomy" id="33038"/>
    <lineage>
        <taxon>Bacteria</taxon>
        <taxon>Bacillati</taxon>
        <taxon>Bacillota</taxon>
        <taxon>Clostridia</taxon>
        <taxon>Lachnospirales</taxon>
        <taxon>Lachnospiraceae</taxon>
        <taxon>Mediterraneibacter</taxon>
    </lineage>
</organism>
<dbReference type="AlphaFoldDB" id="A0AAW6DK71"/>
<comment type="caution">
    <text evidence="1">The sequence shown here is derived from an EMBL/GenBank/DDBJ whole genome shotgun (WGS) entry which is preliminary data.</text>
</comment>
<proteinExistence type="predicted"/>
<gene>
    <name evidence="1" type="ORF">PNW85_09860</name>
</gene>
<reference evidence="1" key="1">
    <citation type="submission" date="2023-01" db="EMBL/GenBank/DDBJ databases">
        <title>Human gut microbiome strain richness.</title>
        <authorList>
            <person name="Chen-Liaw A."/>
        </authorList>
    </citation>
    <scope>NUCLEOTIDE SEQUENCE</scope>
    <source>
        <strain evidence="1">RTP21484st1_H11_RTP21484_190118</strain>
    </source>
</reference>